<evidence type="ECO:0000313" key="2">
    <source>
        <dbReference type="EMBL" id="JAT01474.1"/>
    </source>
</evidence>
<protein>
    <recommendedName>
        <fullName evidence="3">CHCH domain-containing protein</fullName>
    </recommendedName>
</protein>
<dbReference type="EMBL" id="GECU01006233">
    <property type="protein sequence ID" value="JAT01474.1"/>
    <property type="molecule type" value="Transcribed_RNA"/>
</dbReference>
<evidence type="ECO:0008006" key="3">
    <source>
        <dbReference type="Google" id="ProtNLM"/>
    </source>
</evidence>
<reference evidence="2" key="1">
    <citation type="submission" date="2015-11" db="EMBL/GenBank/DDBJ databases">
        <title>De novo transcriptome assembly of four potential Pierce s Disease insect vectors from Arizona vineyards.</title>
        <authorList>
            <person name="Tassone E.E."/>
        </authorList>
    </citation>
    <scope>NUCLEOTIDE SEQUENCE</scope>
</reference>
<evidence type="ECO:0000256" key="1">
    <source>
        <dbReference type="SAM" id="MobiDB-lite"/>
    </source>
</evidence>
<dbReference type="AlphaFoldDB" id="A0A1B6JRE3"/>
<feature type="region of interest" description="Disordered" evidence="1">
    <location>
        <begin position="28"/>
        <end position="53"/>
    </location>
</feature>
<sequence length="177" mass="20445">MGQTASANSIVLQERRTRESLSIVVSDEVLDRLTSEPKMKEPEPEPEREPDPRAYHHVHFSDFAQIDNPAVADQESEFTKNKNYWKKRLEDLQEVHERIKQVLETEKDRGYKDVQVTLPQAEDEKGEKPCVDNLNEVADCYKTNSQKPLLCDKEVLNFVSCLRGKTMEKLNEKKEGA</sequence>
<accession>A0A1B6JRE3</accession>
<feature type="compositionally biased region" description="Basic and acidic residues" evidence="1">
    <location>
        <begin position="29"/>
        <end position="53"/>
    </location>
</feature>
<gene>
    <name evidence="2" type="ORF">g.9069</name>
</gene>
<proteinExistence type="predicted"/>
<name>A0A1B6JRE3_9HEMI</name>
<organism evidence="2">
    <name type="scientific">Homalodisca liturata</name>
    <dbReference type="NCBI Taxonomy" id="320908"/>
    <lineage>
        <taxon>Eukaryota</taxon>
        <taxon>Metazoa</taxon>
        <taxon>Ecdysozoa</taxon>
        <taxon>Arthropoda</taxon>
        <taxon>Hexapoda</taxon>
        <taxon>Insecta</taxon>
        <taxon>Pterygota</taxon>
        <taxon>Neoptera</taxon>
        <taxon>Paraneoptera</taxon>
        <taxon>Hemiptera</taxon>
        <taxon>Auchenorrhyncha</taxon>
        <taxon>Membracoidea</taxon>
        <taxon>Cicadellidae</taxon>
        <taxon>Cicadellinae</taxon>
        <taxon>Proconiini</taxon>
        <taxon>Homalodisca</taxon>
    </lineage>
</organism>